<accession>A0AAV6ISG5</accession>
<gene>
    <name evidence="1" type="ORF">RHGRI_030526</name>
</gene>
<dbReference type="AlphaFoldDB" id="A0AAV6ISG5"/>
<organism evidence="1 2">
    <name type="scientific">Rhododendron griersonianum</name>
    <dbReference type="NCBI Taxonomy" id="479676"/>
    <lineage>
        <taxon>Eukaryota</taxon>
        <taxon>Viridiplantae</taxon>
        <taxon>Streptophyta</taxon>
        <taxon>Embryophyta</taxon>
        <taxon>Tracheophyta</taxon>
        <taxon>Spermatophyta</taxon>
        <taxon>Magnoliopsida</taxon>
        <taxon>eudicotyledons</taxon>
        <taxon>Gunneridae</taxon>
        <taxon>Pentapetalae</taxon>
        <taxon>asterids</taxon>
        <taxon>Ericales</taxon>
        <taxon>Ericaceae</taxon>
        <taxon>Ericoideae</taxon>
        <taxon>Rhodoreae</taxon>
        <taxon>Rhododendron</taxon>
    </lineage>
</organism>
<evidence type="ECO:0000313" key="1">
    <source>
        <dbReference type="EMBL" id="KAG5530180.1"/>
    </source>
</evidence>
<name>A0AAV6ISG5_9ERIC</name>
<comment type="caution">
    <text evidence="1">The sequence shown here is derived from an EMBL/GenBank/DDBJ whole genome shotgun (WGS) entry which is preliminary data.</text>
</comment>
<sequence>MKQIPGGKLKAGSSSVMNMNQKYPAFFESRDGLQRSYIFIKSMAGSSEYSDNPNPQVQLKVPDSMKGAFGCSSFNMLGLVFLESSS</sequence>
<dbReference type="Proteomes" id="UP000823749">
    <property type="component" value="Chromosome 10"/>
</dbReference>
<keyword evidence="2" id="KW-1185">Reference proteome</keyword>
<dbReference type="EMBL" id="JACTNZ010000010">
    <property type="protein sequence ID" value="KAG5530180.1"/>
    <property type="molecule type" value="Genomic_DNA"/>
</dbReference>
<proteinExistence type="predicted"/>
<evidence type="ECO:0000313" key="2">
    <source>
        <dbReference type="Proteomes" id="UP000823749"/>
    </source>
</evidence>
<reference evidence="1" key="1">
    <citation type="submission" date="2020-08" db="EMBL/GenBank/DDBJ databases">
        <title>Plant Genome Project.</title>
        <authorList>
            <person name="Zhang R.-G."/>
        </authorList>
    </citation>
    <scope>NUCLEOTIDE SEQUENCE</scope>
    <source>
        <strain evidence="1">WSP0</strain>
        <tissue evidence="1">Leaf</tissue>
    </source>
</reference>
<protein>
    <submittedName>
        <fullName evidence="1">Uncharacterized protein</fullName>
    </submittedName>
</protein>